<protein>
    <submittedName>
        <fullName evidence="1">Uncharacterized protein</fullName>
    </submittedName>
</protein>
<sequence>MQTIQIEIEDPLYKEIVKKGIDIKKELEENIRKIVYAKEYKMAEEIKTSLQDLKEGKSRPLSEFLDEI</sequence>
<accession>A0A1I5LYY3</accession>
<dbReference type="STRING" id="223786.SAMN05216234_10466"/>
<reference evidence="1 2" key="1">
    <citation type="submission" date="2016-10" db="EMBL/GenBank/DDBJ databases">
        <authorList>
            <person name="de Groot N.N."/>
        </authorList>
    </citation>
    <scope>NUCLEOTIDE SEQUENCE [LARGE SCALE GENOMIC DNA]</scope>
    <source>
        <strain evidence="1 2">EP1-55-1</strain>
    </source>
</reference>
<dbReference type="EMBL" id="FOXB01000004">
    <property type="protein sequence ID" value="SFP01961.1"/>
    <property type="molecule type" value="Genomic_DNA"/>
</dbReference>
<dbReference type="AlphaFoldDB" id="A0A1I5LYY3"/>
<organism evidence="1 2">
    <name type="scientific">Hydrogenimonas thermophila</name>
    <dbReference type="NCBI Taxonomy" id="223786"/>
    <lineage>
        <taxon>Bacteria</taxon>
        <taxon>Pseudomonadati</taxon>
        <taxon>Campylobacterota</taxon>
        <taxon>Epsilonproteobacteria</taxon>
        <taxon>Campylobacterales</taxon>
        <taxon>Hydrogenimonadaceae</taxon>
        <taxon>Hydrogenimonas</taxon>
    </lineage>
</organism>
<gene>
    <name evidence="1" type="ORF">SAMN05216234_10466</name>
</gene>
<name>A0A1I5LYY3_9BACT</name>
<keyword evidence="2" id="KW-1185">Reference proteome</keyword>
<dbReference type="Proteomes" id="UP000199227">
    <property type="component" value="Unassembled WGS sequence"/>
</dbReference>
<evidence type="ECO:0000313" key="2">
    <source>
        <dbReference type="Proteomes" id="UP000199227"/>
    </source>
</evidence>
<proteinExistence type="predicted"/>
<evidence type="ECO:0000313" key="1">
    <source>
        <dbReference type="EMBL" id="SFP01961.1"/>
    </source>
</evidence>
<dbReference type="RefSeq" id="WP_092910808.1">
    <property type="nucleotide sequence ID" value="NZ_FOXB01000004.1"/>
</dbReference>